<protein>
    <submittedName>
        <fullName evidence="2">Uncharacterized protein</fullName>
    </submittedName>
</protein>
<dbReference type="EMBL" id="JBBCAQ010000036">
    <property type="protein sequence ID" value="KAK7575778.1"/>
    <property type="molecule type" value="Genomic_DNA"/>
</dbReference>
<feature type="compositionally biased region" description="Basic and acidic residues" evidence="1">
    <location>
        <begin position="305"/>
        <end position="332"/>
    </location>
</feature>
<evidence type="ECO:0000313" key="3">
    <source>
        <dbReference type="Proteomes" id="UP001367676"/>
    </source>
</evidence>
<proteinExistence type="predicted"/>
<sequence>MTKRRDKTVSMKNAIKWTKVNVLKRSICNLSPVKKINLCYNALIDSEDFEYEFETYNCEKESFSYTNSHFDDVESDNKISMYRCPDLKPPDLRQMFVSRISSGIRQAMLYIREHSNGILRPARHLTEITENDLGSPFTSLEEAKSKDRPWLMTPVGSTLSPAVSTRRSITAPNSPALFIPTPSPQRLSAVRQSRSLNFLEGLLPSIPFRPINSNSPNAARATSQQRTNLAAPTPTKRLKHRRTHSSEAGTSNPIQSQGSGQYSAESLTPFHRRRNPSSGAVRKTTNPIGSSSAAASGDAITNRGRAAEDTPEKRRSNINRSDDIRTDSDARTGKQRVTRQIGPSRLSATSTSTVQDQKITGSSRSSREKKTRGKSLDSNWSYPSESKPLLDDESEFPGFQTSFSQRTPATDSLGDRSSADNSIQIAQSYDDSGIEDDSDTIPLFPSSDTKNSKRDRSTKKTSRTEKKEDLSEKERKILKELLKVYGICGLLMNQKLGYCGLLLQNKEEWEKKETPSHATKYTYEDSICHVKQIHLENVAESVLRPAFECPRIKGNPSKRYYISDIDGTLEKIIGYQNYKETNEIKSHRVLRHITVEDLLGEIKKEQPQETLPAERVEEIPQVERVEEIPQVERVEETPQVADPNQLNSRAPEHSPATLSHPDATDGTFAEKRYPVCENKFSRKTRFNVTQRIFTVATPLVFSRVS</sequence>
<feature type="compositionally biased region" description="Low complexity" evidence="1">
    <location>
        <begin position="289"/>
        <end position="299"/>
    </location>
</feature>
<name>A0AAN9Y055_9HEMI</name>
<dbReference type="Proteomes" id="UP001367676">
    <property type="component" value="Unassembled WGS sequence"/>
</dbReference>
<evidence type="ECO:0000256" key="1">
    <source>
        <dbReference type="SAM" id="MobiDB-lite"/>
    </source>
</evidence>
<feature type="compositionally biased region" description="Polar residues" evidence="1">
    <location>
        <begin position="346"/>
        <end position="364"/>
    </location>
</feature>
<feature type="compositionally biased region" description="Polar residues" evidence="1">
    <location>
        <begin position="246"/>
        <end position="266"/>
    </location>
</feature>
<dbReference type="AlphaFoldDB" id="A0AAN9Y055"/>
<accession>A0AAN9Y055</accession>
<gene>
    <name evidence="2" type="ORF">V9T40_012064</name>
</gene>
<feature type="region of interest" description="Disordered" evidence="1">
    <location>
        <begin position="634"/>
        <end position="666"/>
    </location>
</feature>
<evidence type="ECO:0000313" key="2">
    <source>
        <dbReference type="EMBL" id="KAK7575778.1"/>
    </source>
</evidence>
<comment type="caution">
    <text evidence="2">The sequence shown here is derived from an EMBL/GenBank/DDBJ whole genome shotgun (WGS) entry which is preliminary data.</text>
</comment>
<feature type="compositionally biased region" description="Polar residues" evidence="1">
    <location>
        <begin position="211"/>
        <end position="230"/>
    </location>
</feature>
<keyword evidence="3" id="KW-1185">Reference proteome</keyword>
<feature type="compositionally biased region" description="Polar residues" evidence="1">
    <location>
        <begin position="419"/>
        <end position="430"/>
    </location>
</feature>
<feature type="compositionally biased region" description="Polar residues" evidence="1">
    <location>
        <begin position="399"/>
        <end position="410"/>
    </location>
</feature>
<organism evidence="2 3">
    <name type="scientific">Parthenolecanium corni</name>
    <dbReference type="NCBI Taxonomy" id="536013"/>
    <lineage>
        <taxon>Eukaryota</taxon>
        <taxon>Metazoa</taxon>
        <taxon>Ecdysozoa</taxon>
        <taxon>Arthropoda</taxon>
        <taxon>Hexapoda</taxon>
        <taxon>Insecta</taxon>
        <taxon>Pterygota</taxon>
        <taxon>Neoptera</taxon>
        <taxon>Paraneoptera</taxon>
        <taxon>Hemiptera</taxon>
        <taxon>Sternorrhyncha</taxon>
        <taxon>Coccoidea</taxon>
        <taxon>Coccidae</taxon>
        <taxon>Parthenolecanium</taxon>
    </lineage>
</organism>
<reference evidence="2 3" key="1">
    <citation type="submission" date="2024-03" db="EMBL/GenBank/DDBJ databases">
        <title>Adaptation during the transition from Ophiocordyceps entomopathogen to insect associate is accompanied by gene loss and intensified selection.</title>
        <authorList>
            <person name="Ward C.M."/>
            <person name="Onetto C.A."/>
            <person name="Borneman A.R."/>
        </authorList>
    </citation>
    <scope>NUCLEOTIDE SEQUENCE [LARGE SCALE GENOMIC DNA]</scope>
    <source>
        <strain evidence="2">AWRI1</strain>
        <tissue evidence="2">Single Adult Female</tissue>
    </source>
</reference>
<feature type="region of interest" description="Disordered" evidence="1">
    <location>
        <begin position="207"/>
        <end position="470"/>
    </location>
</feature>